<dbReference type="GO" id="GO:0016226">
    <property type="term" value="P:iron-sulfur cluster assembly"/>
    <property type="evidence" value="ECO:0007669"/>
    <property type="project" value="InterPro"/>
</dbReference>
<dbReference type="Gene3D" id="3.30.300.130">
    <property type="entry name" value="Fe-S cluster assembly (FSCA)"/>
    <property type="match status" value="1"/>
</dbReference>
<dbReference type="GO" id="GO:0005198">
    <property type="term" value="F:structural molecule activity"/>
    <property type="evidence" value="ECO:0007669"/>
    <property type="project" value="UniProtKB-ARBA"/>
</dbReference>
<gene>
    <name evidence="3" type="ORF">A7E78_06965</name>
</gene>
<dbReference type="OrthoDB" id="9796965at2"/>
<dbReference type="AlphaFoldDB" id="A0A1L3GNT4"/>
<dbReference type="FunFam" id="3.30.300.130:FF:000003">
    <property type="entry name" value="NifU-like protein 3, chloroplastic"/>
    <property type="match status" value="1"/>
</dbReference>
<dbReference type="PANTHER" id="PTHR11178:SF25">
    <property type="entry name" value="NIFU-LIKE PROTEIN 3, CHLOROPLASTIC"/>
    <property type="match status" value="1"/>
</dbReference>
<sequence>MKQQVQEVLETIRPALQADGGDVELVDVTDDGVVKVRLTGACGSCPMSTMTLKMGIERTLLQHFPELKEVVQVD</sequence>
<dbReference type="Pfam" id="PF01106">
    <property type="entry name" value="NifU"/>
    <property type="match status" value="1"/>
</dbReference>
<dbReference type="KEGG" id="pef:A7E78_06965"/>
<dbReference type="STRING" id="1842532.A7E78_06965"/>
<comment type="similarity">
    <text evidence="1">Belongs to the NifU family.</text>
</comment>
<evidence type="ECO:0000256" key="1">
    <source>
        <dbReference type="ARBA" id="ARBA00006420"/>
    </source>
</evidence>
<organism evidence="3 4">
    <name type="scientific">Syntrophotalea acetylenivorans</name>
    <dbReference type="NCBI Taxonomy" id="1842532"/>
    <lineage>
        <taxon>Bacteria</taxon>
        <taxon>Pseudomonadati</taxon>
        <taxon>Thermodesulfobacteriota</taxon>
        <taxon>Desulfuromonadia</taxon>
        <taxon>Desulfuromonadales</taxon>
        <taxon>Syntrophotaleaceae</taxon>
        <taxon>Syntrophotalea</taxon>
    </lineage>
</organism>
<name>A0A1L3GNT4_9BACT</name>
<dbReference type="GO" id="GO:0051536">
    <property type="term" value="F:iron-sulfur cluster binding"/>
    <property type="evidence" value="ECO:0007669"/>
    <property type="project" value="InterPro"/>
</dbReference>
<dbReference type="SUPFAM" id="SSF117916">
    <property type="entry name" value="Fe-S cluster assembly (FSCA) domain-like"/>
    <property type="match status" value="1"/>
</dbReference>
<accession>A0A1L3GNT4</accession>
<keyword evidence="4" id="KW-1185">Reference proteome</keyword>
<proteinExistence type="inferred from homology"/>
<dbReference type="GO" id="GO:0005506">
    <property type="term" value="F:iron ion binding"/>
    <property type="evidence" value="ECO:0007669"/>
    <property type="project" value="InterPro"/>
</dbReference>
<reference evidence="3 4" key="1">
    <citation type="journal article" date="2017" name="Genome Announc.">
        <title>Complete Genome Sequences of Two Acetylene-Fermenting Pelobacter acetylenicus Strains.</title>
        <authorList>
            <person name="Sutton J.M."/>
            <person name="Baesman S.M."/>
            <person name="Fierst J.L."/>
            <person name="Poret-Peterson A.T."/>
            <person name="Oremland R.S."/>
            <person name="Dunlap D.S."/>
            <person name="Akob D.M."/>
        </authorList>
    </citation>
    <scope>NUCLEOTIDE SEQUENCE [LARGE SCALE GENOMIC DNA]</scope>
    <source>
        <strain evidence="3 4">SFB93</strain>
    </source>
</reference>
<dbReference type="EMBL" id="CP015519">
    <property type="protein sequence ID" value="APG27599.1"/>
    <property type="molecule type" value="Genomic_DNA"/>
</dbReference>
<dbReference type="Proteomes" id="UP000182517">
    <property type="component" value="Chromosome"/>
</dbReference>
<feature type="domain" description="NIF system FeS cluster assembly NifU C-terminal" evidence="2">
    <location>
        <begin position="5"/>
        <end position="71"/>
    </location>
</feature>
<protein>
    <recommendedName>
        <fullName evidence="2">NIF system FeS cluster assembly NifU C-terminal domain-containing protein</fullName>
    </recommendedName>
</protein>
<dbReference type="PANTHER" id="PTHR11178">
    <property type="entry name" value="IRON-SULFUR CLUSTER SCAFFOLD PROTEIN NFU-RELATED"/>
    <property type="match status" value="1"/>
</dbReference>
<dbReference type="InterPro" id="IPR034904">
    <property type="entry name" value="FSCA_dom_sf"/>
</dbReference>
<evidence type="ECO:0000313" key="3">
    <source>
        <dbReference type="EMBL" id="APG27599.1"/>
    </source>
</evidence>
<evidence type="ECO:0000313" key="4">
    <source>
        <dbReference type="Proteomes" id="UP000182517"/>
    </source>
</evidence>
<dbReference type="RefSeq" id="WP_072283564.1">
    <property type="nucleotide sequence ID" value="NZ_CP015519.1"/>
</dbReference>
<evidence type="ECO:0000259" key="2">
    <source>
        <dbReference type="Pfam" id="PF01106"/>
    </source>
</evidence>
<dbReference type="InterPro" id="IPR001075">
    <property type="entry name" value="NIF_FeS_clus_asmbl_NifU_C"/>
</dbReference>